<name>A0AAW2CX87_9ROSI</name>
<protein>
    <submittedName>
        <fullName evidence="1">Uncharacterized protein</fullName>
    </submittedName>
</protein>
<proteinExistence type="predicted"/>
<gene>
    <name evidence="1" type="ORF">SO802_015898</name>
</gene>
<dbReference type="Proteomes" id="UP001459277">
    <property type="component" value="Unassembled WGS sequence"/>
</dbReference>
<comment type="caution">
    <text evidence="1">The sequence shown here is derived from an EMBL/GenBank/DDBJ whole genome shotgun (WGS) entry which is preliminary data.</text>
</comment>
<dbReference type="EMBL" id="JAZDWU010000005">
    <property type="protein sequence ID" value="KAL0002117.1"/>
    <property type="molecule type" value="Genomic_DNA"/>
</dbReference>
<dbReference type="AlphaFoldDB" id="A0AAW2CX87"/>
<organism evidence="1 2">
    <name type="scientific">Lithocarpus litseifolius</name>
    <dbReference type="NCBI Taxonomy" id="425828"/>
    <lineage>
        <taxon>Eukaryota</taxon>
        <taxon>Viridiplantae</taxon>
        <taxon>Streptophyta</taxon>
        <taxon>Embryophyta</taxon>
        <taxon>Tracheophyta</taxon>
        <taxon>Spermatophyta</taxon>
        <taxon>Magnoliopsida</taxon>
        <taxon>eudicotyledons</taxon>
        <taxon>Gunneridae</taxon>
        <taxon>Pentapetalae</taxon>
        <taxon>rosids</taxon>
        <taxon>fabids</taxon>
        <taxon>Fagales</taxon>
        <taxon>Fagaceae</taxon>
        <taxon>Lithocarpus</taxon>
    </lineage>
</organism>
<evidence type="ECO:0000313" key="1">
    <source>
        <dbReference type="EMBL" id="KAL0002117.1"/>
    </source>
</evidence>
<keyword evidence="2" id="KW-1185">Reference proteome</keyword>
<accession>A0AAW2CX87</accession>
<sequence length="75" mass="8323">MDYDCMGAVHAYTGLPTYVLHCRPAYLEGRGAIDISLDSGGHHPECVFRQFGIKQPVPEFMDTSSDLHRISVQGK</sequence>
<reference evidence="1 2" key="1">
    <citation type="submission" date="2024-01" db="EMBL/GenBank/DDBJ databases">
        <title>A telomere-to-telomere, gap-free genome of sweet tea (Lithocarpus litseifolius).</title>
        <authorList>
            <person name="Zhou J."/>
        </authorList>
    </citation>
    <scope>NUCLEOTIDE SEQUENCE [LARGE SCALE GENOMIC DNA]</scope>
    <source>
        <strain evidence="1">Zhou-2022a</strain>
        <tissue evidence="1">Leaf</tissue>
    </source>
</reference>
<evidence type="ECO:0000313" key="2">
    <source>
        <dbReference type="Proteomes" id="UP001459277"/>
    </source>
</evidence>